<sequence>MISKEPFSCSLIRHHGSLSASDNNSADPQPTPPMKPLHQMAASPTEQQLPDSAMFGNSSAIVGDSSAKSESSSEISRTKDCLSVEVDGCWAWMVTVTSFLIIMFVDGISFTYGVISDELIRYFHLEDNVAKGTIPGAVLQGFYLMAAVSGSVLAIVGFLSASFAPNIELLTFTYGAIAGLASCGSGVGIFIYPLMARHILDLLDWQWCLRIQAGMLFLCVLLSLTYRTLTSEAKVEKPTMREALKSSFRLNLLKNPIFILLLIMASSSTIGILIPFNYIPLTGLERNLTQSQSAWLVSIMGATNTAGRVLVGAAAFKAPFHPLVFMILGHTMGAAATFISVLCDSFTLLAIYCGFFGLVFAIDAVMSTVILAKTLGEDNLSGCFGLFCLIRGITGLTVTPVAGILYDSTANYRATFYISASALILTALLSVISLILARKQESRSSYDLDNPEVLCNKQEPNCSKENAVEQSQM</sequence>
<dbReference type="Pfam" id="PF07690">
    <property type="entry name" value="MFS_1"/>
    <property type="match status" value="1"/>
</dbReference>
<feature type="transmembrane region" description="Helical" evidence="2">
    <location>
        <begin position="142"/>
        <end position="164"/>
    </location>
</feature>
<dbReference type="Gene3D" id="1.20.1250.20">
    <property type="entry name" value="MFS general substrate transporter like domains"/>
    <property type="match status" value="1"/>
</dbReference>
<feature type="transmembrane region" description="Helical" evidence="2">
    <location>
        <begin position="323"/>
        <end position="342"/>
    </location>
</feature>
<evidence type="ECO:0000256" key="1">
    <source>
        <dbReference type="SAM" id="MobiDB-lite"/>
    </source>
</evidence>
<dbReference type="InterPro" id="IPR011701">
    <property type="entry name" value="MFS"/>
</dbReference>
<evidence type="ECO:0008006" key="5">
    <source>
        <dbReference type="Google" id="ProtNLM"/>
    </source>
</evidence>
<keyword evidence="2" id="KW-0472">Membrane</keyword>
<dbReference type="AlphaFoldDB" id="A0AAD9IS88"/>
<feature type="transmembrane region" description="Helical" evidence="2">
    <location>
        <begin position="384"/>
        <end position="404"/>
    </location>
</feature>
<feature type="transmembrane region" description="Helical" evidence="2">
    <location>
        <begin position="294"/>
        <end position="316"/>
    </location>
</feature>
<dbReference type="PANTHER" id="PTHR11360:SF286">
    <property type="entry name" value="GH22266P"/>
    <property type="match status" value="1"/>
</dbReference>
<feature type="transmembrane region" description="Helical" evidence="2">
    <location>
        <begin position="348"/>
        <end position="372"/>
    </location>
</feature>
<feature type="transmembrane region" description="Helical" evidence="2">
    <location>
        <begin position="211"/>
        <end position="229"/>
    </location>
</feature>
<dbReference type="EMBL" id="JAODUP010001804">
    <property type="protein sequence ID" value="KAK2139408.1"/>
    <property type="molecule type" value="Genomic_DNA"/>
</dbReference>
<accession>A0AAD9IS88</accession>
<organism evidence="3 4">
    <name type="scientific">Paralvinella palmiformis</name>
    <dbReference type="NCBI Taxonomy" id="53620"/>
    <lineage>
        <taxon>Eukaryota</taxon>
        <taxon>Metazoa</taxon>
        <taxon>Spiralia</taxon>
        <taxon>Lophotrochozoa</taxon>
        <taxon>Annelida</taxon>
        <taxon>Polychaeta</taxon>
        <taxon>Sedentaria</taxon>
        <taxon>Canalipalpata</taxon>
        <taxon>Terebellida</taxon>
        <taxon>Terebelliformia</taxon>
        <taxon>Alvinellidae</taxon>
        <taxon>Paralvinella</taxon>
    </lineage>
</organism>
<gene>
    <name evidence="3" type="ORF">LSH36_1807g00001</name>
</gene>
<dbReference type="InterPro" id="IPR036259">
    <property type="entry name" value="MFS_trans_sf"/>
</dbReference>
<feature type="region of interest" description="Disordered" evidence="1">
    <location>
        <begin position="16"/>
        <end position="49"/>
    </location>
</feature>
<dbReference type="PANTHER" id="PTHR11360">
    <property type="entry name" value="MONOCARBOXYLATE TRANSPORTER"/>
    <property type="match status" value="1"/>
</dbReference>
<name>A0AAD9IS88_9ANNE</name>
<feature type="transmembrane region" description="Helical" evidence="2">
    <location>
        <begin position="250"/>
        <end position="274"/>
    </location>
</feature>
<proteinExistence type="predicted"/>
<keyword evidence="2" id="KW-0812">Transmembrane</keyword>
<protein>
    <recommendedName>
        <fullName evidence="5">Monocarboxylate transporter</fullName>
    </recommendedName>
</protein>
<evidence type="ECO:0000313" key="3">
    <source>
        <dbReference type="EMBL" id="KAK2139408.1"/>
    </source>
</evidence>
<evidence type="ECO:0000313" key="4">
    <source>
        <dbReference type="Proteomes" id="UP001208570"/>
    </source>
</evidence>
<comment type="caution">
    <text evidence="3">The sequence shown here is derived from an EMBL/GenBank/DDBJ whole genome shotgun (WGS) entry which is preliminary data.</text>
</comment>
<reference evidence="3" key="1">
    <citation type="journal article" date="2023" name="Mol. Biol. Evol.">
        <title>Third-Generation Sequencing Reveals the Adaptive Role of the Epigenome in Three Deep-Sea Polychaetes.</title>
        <authorList>
            <person name="Perez M."/>
            <person name="Aroh O."/>
            <person name="Sun Y."/>
            <person name="Lan Y."/>
            <person name="Juniper S.K."/>
            <person name="Young C.R."/>
            <person name="Angers B."/>
            <person name="Qian P.Y."/>
        </authorList>
    </citation>
    <scope>NUCLEOTIDE SEQUENCE</scope>
    <source>
        <strain evidence="3">P08H-3</strain>
    </source>
</reference>
<keyword evidence="2" id="KW-1133">Transmembrane helix</keyword>
<dbReference type="GO" id="GO:0008028">
    <property type="term" value="F:monocarboxylic acid transmembrane transporter activity"/>
    <property type="evidence" value="ECO:0007669"/>
    <property type="project" value="TreeGrafter"/>
</dbReference>
<feature type="compositionally biased region" description="Polar residues" evidence="1">
    <location>
        <begin position="18"/>
        <end position="28"/>
    </location>
</feature>
<feature type="transmembrane region" description="Helical" evidence="2">
    <location>
        <begin position="171"/>
        <end position="191"/>
    </location>
</feature>
<keyword evidence="4" id="KW-1185">Reference proteome</keyword>
<dbReference type="InterPro" id="IPR050327">
    <property type="entry name" value="Proton-linked_MCT"/>
</dbReference>
<dbReference type="Proteomes" id="UP001208570">
    <property type="component" value="Unassembled WGS sequence"/>
</dbReference>
<feature type="transmembrane region" description="Helical" evidence="2">
    <location>
        <begin position="89"/>
        <end position="115"/>
    </location>
</feature>
<feature type="transmembrane region" description="Helical" evidence="2">
    <location>
        <begin position="416"/>
        <end position="437"/>
    </location>
</feature>
<dbReference type="SUPFAM" id="SSF103473">
    <property type="entry name" value="MFS general substrate transporter"/>
    <property type="match status" value="1"/>
</dbReference>
<evidence type="ECO:0000256" key="2">
    <source>
        <dbReference type="SAM" id="Phobius"/>
    </source>
</evidence>